<accession>A0ABW3PU76</accession>
<dbReference type="Pfam" id="PF13439">
    <property type="entry name" value="Glyco_transf_4"/>
    <property type="match status" value="1"/>
</dbReference>
<dbReference type="PANTHER" id="PTHR45947:SF13">
    <property type="entry name" value="TRANSFERASE"/>
    <property type="match status" value="1"/>
</dbReference>
<feature type="domain" description="Glycosyl transferase family 1" evidence="1">
    <location>
        <begin position="208"/>
        <end position="358"/>
    </location>
</feature>
<dbReference type="CDD" id="cd03801">
    <property type="entry name" value="GT4_PimA-like"/>
    <property type="match status" value="1"/>
</dbReference>
<evidence type="ECO:0000313" key="3">
    <source>
        <dbReference type="EMBL" id="MFD1129250.1"/>
    </source>
</evidence>
<dbReference type="Gene3D" id="3.40.50.2000">
    <property type="entry name" value="Glycogen Phosphorylase B"/>
    <property type="match status" value="2"/>
</dbReference>
<organism evidence="3 4">
    <name type="scientific">Paenibacillus provencensis</name>
    <dbReference type="NCBI Taxonomy" id="441151"/>
    <lineage>
        <taxon>Bacteria</taxon>
        <taxon>Bacillati</taxon>
        <taxon>Bacillota</taxon>
        <taxon>Bacilli</taxon>
        <taxon>Bacillales</taxon>
        <taxon>Paenibacillaceae</taxon>
        <taxon>Paenibacillus</taxon>
    </lineage>
</organism>
<comment type="caution">
    <text evidence="3">The sequence shown here is derived from an EMBL/GenBank/DDBJ whole genome shotgun (WGS) entry which is preliminary data.</text>
</comment>
<sequence length="403" mass="46354">MTKVLLIHNYYQLRGGEDQVVERELNMLRSRGIEAESYYVHNDSISQGIVDKAKVALNVTWSLNEYRKVRKKIMDMRPDVVHVHNFFPIVSPSVYYACESMAIPVVQTLHNYRLICPAATFMREGEICEKCLSGSLINSVKYGCYRGSALQTLPLAAMIKVNKMLGTWTNKVSKYIALTDFSRTKFIASGIPEEKIMVKPNFIKTPEKTDHNTPPLEKYLLYVGRISPEKGVENLLKAWDEVKTKSGFKLVIIGDGPDKERLEQSYQQDDVLFLGKMNSDEVLFYMSHSHYLVVPSIWYEGFPLTIVEAYSVATPVLCSKIGSLEEVVIPDKTGFHFKHNDIYELAQTMEYAINLDPLNYSLLRKSTLDNFERKYTEEINYQFLMNIYHEAIEENRYGIAIRS</sequence>
<dbReference type="EC" id="2.4.-.-" evidence="3"/>
<evidence type="ECO:0000259" key="1">
    <source>
        <dbReference type="Pfam" id="PF00534"/>
    </source>
</evidence>
<dbReference type="GO" id="GO:0016757">
    <property type="term" value="F:glycosyltransferase activity"/>
    <property type="evidence" value="ECO:0007669"/>
    <property type="project" value="UniProtKB-KW"/>
</dbReference>
<keyword evidence="4" id="KW-1185">Reference proteome</keyword>
<dbReference type="PANTHER" id="PTHR45947">
    <property type="entry name" value="SULFOQUINOVOSYL TRANSFERASE SQD2"/>
    <property type="match status" value="1"/>
</dbReference>
<keyword evidence="3" id="KW-0808">Transferase</keyword>
<dbReference type="EMBL" id="JBHTKX010000001">
    <property type="protein sequence ID" value="MFD1129250.1"/>
    <property type="molecule type" value="Genomic_DNA"/>
</dbReference>
<proteinExistence type="predicted"/>
<evidence type="ECO:0000259" key="2">
    <source>
        <dbReference type="Pfam" id="PF13439"/>
    </source>
</evidence>
<protein>
    <submittedName>
        <fullName evidence="3">Glycosyltransferase family 4 protein</fullName>
        <ecNumber evidence="3">2.4.-.-</ecNumber>
    </submittedName>
</protein>
<evidence type="ECO:0000313" key="4">
    <source>
        <dbReference type="Proteomes" id="UP001597169"/>
    </source>
</evidence>
<feature type="domain" description="Glycosyltransferase subfamily 4-like N-terminal" evidence="2">
    <location>
        <begin position="56"/>
        <end position="205"/>
    </location>
</feature>
<dbReference type="Pfam" id="PF00534">
    <property type="entry name" value="Glycos_transf_1"/>
    <property type="match status" value="1"/>
</dbReference>
<dbReference type="InterPro" id="IPR028098">
    <property type="entry name" value="Glyco_trans_4-like_N"/>
</dbReference>
<reference evidence="4" key="1">
    <citation type="journal article" date="2019" name="Int. J. Syst. Evol. Microbiol.">
        <title>The Global Catalogue of Microorganisms (GCM) 10K type strain sequencing project: providing services to taxonomists for standard genome sequencing and annotation.</title>
        <authorList>
            <consortium name="The Broad Institute Genomics Platform"/>
            <consortium name="The Broad Institute Genome Sequencing Center for Infectious Disease"/>
            <person name="Wu L."/>
            <person name="Ma J."/>
        </authorList>
    </citation>
    <scope>NUCLEOTIDE SEQUENCE [LARGE SCALE GENOMIC DNA]</scope>
    <source>
        <strain evidence="4">CCUG 53519</strain>
    </source>
</reference>
<dbReference type="SUPFAM" id="SSF53756">
    <property type="entry name" value="UDP-Glycosyltransferase/glycogen phosphorylase"/>
    <property type="match status" value="1"/>
</dbReference>
<name>A0ABW3PU76_9BACL</name>
<dbReference type="InterPro" id="IPR001296">
    <property type="entry name" value="Glyco_trans_1"/>
</dbReference>
<dbReference type="Proteomes" id="UP001597169">
    <property type="component" value="Unassembled WGS sequence"/>
</dbReference>
<dbReference type="InterPro" id="IPR050194">
    <property type="entry name" value="Glycosyltransferase_grp1"/>
</dbReference>
<dbReference type="RefSeq" id="WP_251582178.1">
    <property type="nucleotide sequence ID" value="NZ_JBHTKX010000001.1"/>
</dbReference>
<keyword evidence="3" id="KW-0328">Glycosyltransferase</keyword>
<gene>
    <name evidence="3" type="ORF">ACFQ3J_13830</name>
</gene>